<dbReference type="PANTHER" id="PTHR35317:SF31">
    <property type="entry name" value="DUF4219 DOMAIN-CONTAINING PROTEIN"/>
    <property type="match status" value="1"/>
</dbReference>
<dbReference type="EMBL" id="JAAGAX010000002">
    <property type="protein sequence ID" value="KAF2322680.1"/>
    <property type="molecule type" value="Genomic_DNA"/>
</dbReference>
<name>A0A6A6NAN9_HEVBR</name>
<dbReference type="Proteomes" id="UP000467840">
    <property type="component" value="Chromosome 11"/>
</dbReference>
<protein>
    <recommendedName>
        <fullName evidence="3">Retrotransposon gag domain-containing protein</fullName>
    </recommendedName>
</protein>
<dbReference type="AlphaFoldDB" id="A0A6A6NAN9"/>
<comment type="caution">
    <text evidence="1">The sequence shown here is derived from an EMBL/GenBank/DDBJ whole genome shotgun (WGS) entry which is preliminary data.</text>
</comment>
<dbReference type="Pfam" id="PF14223">
    <property type="entry name" value="Retrotran_gag_2"/>
    <property type="match status" value="1"/>
</dbReference>
<reference evidence="1 2" key="1">
    <citation type="journal article" date="2020" name="Mol. Plant">
        <title>The Chromosome-Based Rubber Tree Genome Provides New Insights into Spurge Genome Evolution and Rubber Biosynthesis.</title>
        <authorList>
            <person name="Liu J."/>
            <person name="Shi C."/>
            <person name="Shi C.C."/>
            <person name="Li W."/>
            <person name="Zhang Q.J."/>
            <person name="Zhang Y."/>
            <person name="Li K."/>
            <person name="Lu H.F."/>
            <person name="Shi C."/>
            <person name="Zhu S.T."/>
            <person name="Xiao Z.Y."/>
            <person name="Nan H."/>
            <person name="Yue Y."/>
            <person name="Zhu X.G."/>
            <person name="Wu Y."/>
            <person name="Hong X.N."/>
            <person name="Fan G.Y."/>
            <person name="Tong Y."/>
            <person name="Zhang D."/>
            <person name="Mao C.L."/>
            <person name="Liu Y.L."/>
            <person name="Hao S.J."/>
            <person name="Liu W.Q."/>
            <person name="Lv M.Q."/>
            <person name="Zhang H.B."/>
            <person name="Liu Y."/>
            <person name="Hu-Tang G.R."/>
            <person name="Wang J.P."/>
            <person name="Wang J.H."/>
            <person name="Sun Y.H."/>
            <person name="Ni S.B."/>
            <person name="Chen W.B."/>
            <person name="Zhang X.C."/>
            <person name="Jiao Y.N."/>
            <person name="Eichler E.E."/>
            <person name="Li G.H."/>
            <person name="Liu X."/>
            <person name="Gao L.Z."/>
        </authorList>
    </citation>
    <scope>NUCLEOTIDE SEQUENCE [LARGE SCALE GENOMIC DNA]</scope>
    <source>
        <strain evidence="2">cv. GT1</strain>
        <tissue evidence="1">Leaf</tissue>
    </source>
</reference>
<evidence type="ECO:0000313" key="2">
    <source>
        <dbReference type="Proteomes" id="UP000467840"/>
    </source>
</evidence>
<gene>
    <name evidence="1" type="ORF">GH714_028483</name>
</gene>
<evidence type="ECO:0008006" key="3">
    <source>
        <dbReference type="Google" id="ProtNLM"/>
    </source>
</evidence>
<organism evidence="1 2">
    <name type="scientific">Hevea brasiliensis</name>
    <name type="common">Para rubber tree</name>
    <name type="synonym">Siphonia brasiliensis</name>
    <dbReference type="NCBI Taxonomy" id="3981"/>
    <lineage>
        <taxon>Eukaryota</taxon>
        <taxon>Viridiplantae</taxon>
        <taxon>Streptophyta</taxon>
        <taxon>Embryophyta</taxon>
        <taxon>Tracheophyta</taxon>
        <taxon>Spermatophyta</taxon>
        <taxon>Magnoliopsida</taxon>
        <taxon>eudicotyledons</taxon>
        <taxon>Gunneridae</taxon>
        <taxon>Pentapetalae</taxon>
        <taxon>rosids</taxon>
        <taxon>fabids</taxon>
        <taxon>Malpighiales</taxon>
        <taxon>Euphorbiaceae</taxon>
        <taxon>Crotonoideae</taxon>
        <taxon>Micrandreae</taxon>
        <taxon>Hevea</taxon>
    </lineage>
</organism>
<accession>A0A6A6NAN9</accession>
<evidence type="ECO:0000313" key="1">
    <source>
        <dbReference type="EMBL" id="KAF2322680.1"/>
    </source>
</evidence>
<keyword evidence="2" id="KW-1185">Reference proteome</keyword>
<proteinExistence type="predicted"/>
<sequence>MQAYLKAFDLWDAMEKSQDPPQLPDDPSLVHIKNHREEKSRKFRALTCIHSAMSETIFIRIMACETAKEAWDKIKEEFQGTEKTKQMKLLTLKREYENLKMKETKSIKDYTSRLMEVVQVIRVNILRKFPCP</sequence>
<dbReference type="PANTHER" id="PTHR35317">
    <property type="entry name" value="OS04G0629600 PROTEIN"/>
    <property type="match status" value="1"/>
</dbReference>